<keyword evidence="2" id="KW-0812">Transmembrane</keyword>
<evidence type="ECO:0000256" key="1">
    <source>
        <dbReference type="SAM" id="Coils"/>
    </source>
</evidence>
<gene>
    <name evidence="3" type="ORF">BACPEC_00428</name>
</gene>
<evidence type="ECO:0000256" key="2">
    <source>
        <dbReference type="SAM" id="Phobius"/>
    </source>
</evidence>
<organism evidence="3 4">
    <name type="scientific">[Bacteroides] pectinophilus ATCC 43243</name>
    <dbReference type="NCBI Taxonomy" id="483218"/>
    <lineage>
        <taxon>Bacteria</taxon>
        <taxon>Bacillati</taxon>
        <taxon>Bacillota</taxon>
        <taxon>Clostridia</taxon>
        <taxon>Eubacteriales</taxon>
    </lineage>
</organism>
<feature type="transmembrane region" description="Helical" evidence="2">
    <location>
        <begin position="177"/>
        <end position="194"/>
    </location>
</feature>
<reference evidence="3 4" key="1">
    <citation type="submission" date="2008-11" db="EMBL/GenBank/DDBJ databases">
        <title>Draft genome sequence of Bacteroides pectinophilus (ATCC 43243).</title>
        <authorList>
            <person name="Sudarsanam P."/>
            <person name="Ley R."/>
            <person name="Guruge J."/>
            <person name="Turnbaugh P.J."/>
            <person name="Mahowald M."/>
            <person name="Liep D."/>
            <person name="Gordon J."/>
        </authorList>
    </citation>
    <scope>NUCLEOTIDE SEQUENCE [LARGE SCALE GENOMIC DNA]</scope>
    <source>
        <strain evidence="3 4">ATCC 43243</strain>
    </source>
</reference>
<keyword evidence="2" id="KW-0472">Membrane</keyword>
<sequence>MADQNILAGDINVLAQVRSDVKEYEGNCDRLYALNQSVSSLSKNIDVMCKNVKDEVDATVKKRRDDVAAGFNNAIDIDKEKVKQVQAEREKAKSKGIKERIAMETEDLARDNEEMNSQILEAFRVERIPRMCRNRLYLALFVTKGIKDILICIAVFAVFYCAVPLIINLIFPELSKLVMSGIYLLIICLGFFIYKCINDILFVPHAETMLGVRTTRKKIDANKRRIKKIRRSIKKDTNEEMYGLESFDDKLGELYSDVERIEGERAIALEEFDNSTRPDIVDEIESRDRDRIQAMKTELEEKAASLSKLQDRVKQQKIYISSNYEAYIGSEFVSSAKLDSLYEIMRSTNVKTIGQALMVYDERK</sequence>
<keyword evidence="1" id="KW-0175">Coiled coil</keyword>
<dbReference type="EMBL" id="ABVQ01000034">
    <property type="protein sequence ID" value="EEC58298.1"/>
    <property type="molecule type" value="Genomic_DNA"/>
</dbReference>
<evidence type="ECO:0000313" key="4">
    <source>
        <dbReference type="Proteomes" id="UP000003136"/>
    </source>
</evidence>
<dbReference type="STRING" id="483218.BACPEC_00428"/>
<protein>
    <submittedName>
        <fullName evidence="3">Uncharacterized protein</fullName>
    </submittedName>
</protein>
<feature type="transmembrane region" description="Helical" evidence="2">
    <location>
        <begin position="149"/>
        <end position="171"/>
    </location>
</feature>
<comment type="caution">
    <text evidence="3">The sequence shown here is derived from an EMBL/GenBank/DDBJ whole genome shotgun (WGS) entry which is preliminary data.</text>
</comment>
<name>B7AP24_9FIRM</name>
<dbReference type="HOGENOM" id="CLU_063633_0_0_9"/>
<accession>B7AP24</accession>
<dbReference type="Proteomes" id="UP000003136">
    <property type="component" value="Unassembled WGS sequence"/>
</dbReference>
<dbReference type="eggNOG" id="ENOG502ZDMT">
    <property type="taxonomic scope" value="Bacteria"/>
</dbReference>
<keyword evidence="4" id="KW-1185">Reference proteome</keyword>
<feature type="coiled-coil region" evidence="1">
    <location>
        <begin position="289"/>
        <end position="316"/>
    </location>
</feature>
<dbReference type="AlphaFoldDB" id="B7AP24"/>
<reference evidence="3 4" key="2">
    <citation type="submission" date="2008-11" db="EMBL/GenBank/DDBJ databases">
        <authorList>
            <person name="Fulton L."/>
            <person name="Clifton S."/>
            <person name="Fulton B."/>
            <person name="Xu J."/>
            <person name="Minx P."/>
            <person name="Pepin K.H."/>
            <person name="Johnson M."/>
            <person name="Bhonagiri V."/>
            <person name="Nash W.E."/>
            <person name="Mardis E.R."/>
            <person name="Wilson R.K."/>
        </authorList>
    </citation>
    <scope>NUCLEOTIDE SEQUENCE [LARGE SCALE GENOMIC DNA]</scope>
    <source>
        <strain evidence="3 4">ATCC 43243</strain>
    </source>
</reference>
<evidence type="ECO:0000313" key="3">
    <source>
        <dbReference type="EMBL" id="EEC58298.1"/>
    </source>
</evidence>
<proteinExistence type="predicted"/>
<keyword evidence="2" id="KW-1133">Transmembrane helix</keyword>